<evidence type="ECO:0000313" key="13">
    <source>
        <dbReference type="Proteomes" id="UP000509122"/>
    </source>
</evidence>
<dbReference type="AlphaFoldDB" id="A0A859IAQ9"/>
<evidence type="ECO:0000256" key="5">
    <source>
        <dbReference type="ARBA" id="ARBA00022727"/>
    </source>
</evidence>
<evidence type="ECO:0000256" key="9">
    <source>
        <dbReference type="ARBA" id="ARBA00048743"/>
    </source>
</evidence>
<evidence type="ECO:0000256" key="1">
    <source>
        <dbReference type="ARBA" id="ARBA00009776"/>
    </source>
</evidence>
<dbReference type="GO" id="GO:0006233">
    <property type="term" value="P:dTDP biosynthetic process"/>
    <property type="evidence" value="ECO:0007669"/>
    <property type="project" value="InterPro"/>
</dbReference>
<dbReference type="HAMAP" id="MF_00165">
    <property type="entry name" value="Thymidylate_kinase"/>
    <property type="match status" value="1"/>
</dbReference>
<dbReference type="Pfam" id="PF02223">
    <property type="entry name" value="Thymidylate_kin"/>
    <property type="match status" value="1"/>
</dbReference>
<dbReference type="InterPro" id="IPR027417">
    <property type="entry name" value="P-loop_NTPase"/>
</dbReference>
<dbReference type="PANTHER" id="PTHR10344:SF4">
    <property type="entry name" value="UMP-CMP KINASE 2, MITOCHONDRIAL"/>
    <property type="match status" value="1"/>
</dbReference>
<dbReference type="CDD" id="cd01672">
    <property type="entry name" value="TMPK"/>
    <property type="match status" value="1"/>
</dbReference>
<dbReference type="GO" id="GO:0005524">
    <property type="term" value="F:ATP binding"/>
    <property type="evidence" value="ECO:0007669"/>
    <property type="project" value="UniProtKB-UniRule"/>
</dbReference>
<proteinExistence type="inferred from homology"/>
<evidence type="ECO:0000256" key="4">
    <source>
        <dbReference type="ARBA" id="ARBA00022679"/>
    </source>
</evidence>
<dbReference type="GO" id="GO:0004798">
    <property type="term" value="F:dTMP kinase activity"/>
    <property type="evidence" value="ECO:0007669"/>
    <property type="project" value="UniProtKB-UniRule"/>
</dbReference>
<dbReference type="InterPro" id="IPR018094">
    <property type="entry name" value="Thymidylate_kinase"/>
</dbReference>
<dbReference type="SUPFAM" id="SSF52540">
    <property type="entry name" value="P-loop containing nucleoside triphosphate hydrolases"/>
    <property type="match status" value="1"/>
</dbReference>
<keyword evidence="6 10" id="KW-0547">Nucleotide-binding</keyword>
<comment type="function">
    <text evidence="10">Phosphorylation of dTMP to form dTDP in both de novo and salvage pathways of dTTP synthesis.</text>
</comment>
<keyword evidence="8 10" id="KW-0067">ATP-binding</keyword>
<accession>A0A859IAQ9</accession>
<comment type="catalytic activity">
    <reaction evidence="9 10">
        <text>dTMP + ATP = dTDP + ADP</text>
        <dbReference type="Rhea" id="RHEA:13517"/>
        <dbReference type="ChEBI" id="CHEBI:30616"/>
        <dbReference type="ChEBI" id="CHEBI:58369"/>
        <dbReference type="ChEBI" id="CHEBI:63528"/>
        <dbReference type="ChEBI" id="CHEBI:456216"/>
        <dbReference type="EC" id="2.7.4.9"/>
    </reaction>
</comment>
<dbReference type="InterPro" id="IPR039430">
    <property type="entry name" value="Thymidylate_kin-like_dom"/>
</dbReference>
<keyword evidence="7 10" id="KW-0418">Kinase</keyword>
<reference evidence="12 13" key="1">
    <citation type="submission" date="2020-06" db="EMBL/GenBank/DDBJ databases">
        <title>Complete genome sequence of Candidatus Phytoplasma asteris RP166.</title>
        <authorList>
            <person name="Cho S.-T."/>
            <person name="Zwolinska A."/>
            <person name="Huang W."/>
            <person name="Wouters R."/>
            <person name="Hogenhout S.A."/>
            <person name="Kuo C.-H."/>
        </authorList>
    </citation>
    <scope>NUCLEOTIDE SEQUENCE [LARGE SCALE GENOMIC DNA]</scope>
    <source>
        <strain evidence="12">RP166</strain>
    </source>
</reference>
<dbReference type="PANTHER" id="PTHR10344">
    <property type="entry name" value="THYMIDYLATE KINASE"/>
    <property type="match status" value="1"/>
</dbReference>
<evidence type="ECO:0000256" key="2">
    <source>
        <dbReference type="ARBA" id="ARBA00012980"/>
    </source>
</evidence>
<feature type="binding site" evidence="10">
    <location>
        <begin position="10"/>
        <end position="17"/>
    </location>
    <ligand>
        <name>ATP</name>
        <dbReference type="ChEBI" id="CHEBI:30616"/>
    </ligand>
</feature>
<protein>
    <recommendedName>
        <fullName evidence="3 10">Thymidylate kinase</fullName>
        <ecNumber evidence="2 10">2.7.4.9</ecNumber>
    </recommendedName>
    <alternativeName>
        <fullName evidence="10">dTMP kinase</fullName>
    </alternativeName>
</protein>
<evidence type="ECO:0000313" key="12">
    <source>
        <dbReference type="EMBL" id="QKX95747.1"/>
    </source>
</evidence>
<keyword evidence="4 10" id="KW-0808">Transferase</keyword>
<evidence type="ECO:0000256" key="3">
    <source>
        <dbReference type="ARBA" id="ARBA00017144"/>
    </source>
</evidence>
<sequence length="214" mass="24922">MTNKLIVFEGIDGSGKTTLIKQLKKYLKNQKKIIICQGLGSSSIGKPIRKLFLYQENLSPNTRYLISLANMTQTQEELVIPALLKGYIVLVDRWYDSTFAYQSDDINLDSGDKILTSKIINHFLIKPKLTFYLDIDPKIGLKRNQTQLNHKLETIEQKPITYFQNVRKNYLNQYQYCNNQNCKHENCNYFLINATQPKNKILKQIIKILNIKNT</sequence>
<evidence type="ECO:0000256" key="8">
    <source>
        <dbReference type="ARBA" id="ARBA00022840"/>
    </source>
</evidence>
<evidence type="ECO:0000259" key="11">
    <source>
        <dbReference type="Pfam" id="PF02223"/>
    </source>
</evidence>
<evidence type="ECO:0000256" key="10">
    <source>
        <dbReference type="HAMAP-Rule" id="MF_00165"/>
    </source>
</evidence>
<dbReference type="KEGG" id="rphy:RP166_8280"/>
<dbReference type="EC" id="2.7.4.9" evidence="2 10"/>
<comment type="similarity">
    <text evidence="1 10">Belongs to the thymidylate kinase family.</text>
</comment>
<feature type="domain" description="Thymidylate kinase-like" evidence="11">
    <location>
        <begin position="8"/>
        <end position="205"/>
    </location>
</feature>
<name>A0A859IAQ9_9MOLU</name>
<gene>
    <name evidence="10 12" type="primary">tmk</name>
    <name evidence="12" type="ORF">RP166_8280</name>
</gene>
<organism evidence="12 13">
    <name type="scientific">Rapeseed phyllody phytoplasma</name>
    <dbReference type="NCBI Taxonomy" id="2490543"/>
    <lineage>
        <taxon>Bacteria</taxon>
        <taxon>Bacillati</taxon>
        <taxon>Mycoplasmatota</taxon>
        <taxon>Mollicutes</taxon>
        <taxon>Acholeplasmatales</taxon>
        <taxon>Acholeplasmataceae</taxon>
        <taxon>Candidatus Phytoplasma</taxon>
        <taxon>16SrI (Aster yellows group)</taxon>
    </lineage>
</organism>
<dbReference type="GO" id="GO:0006227">
    <property type="term" value="P:dUDP biosynthetic process"/>
    <property type="evidence" value="ECO:0007669"/>
    <property type="project" value="TreeGrafter"/>
</dbReference>
<dbReference type="EMBL" id="CP055264">
    <property type="protein sequence ID" value="QKX95747.1"/>
    <property type="molecule type" value="Genomic_DNA"/>
</dbReference>
<evidence type="ECO:0000256" key="7">
    <source>
        <dbReference type="ARBA" id="ARBA00022777"/>
    </source>
</evidence>
<dbReference type="NCBIfam" id="TIGR00041">
    <property type="entry name" value="DTMP_kinase"/>
    <property type="match status" value="1"/>
</dbReference>
<dbReference type="GO" id="GO:0006235">
    <property type="term" value="P:dTTP biosynthetic process"/>
    <property type="evidence" value="ECO:0007669"/>
    <property type="project" value="UniProtKB-UniRule"/>
</dbReference>
<dbReference type="GO" id="GO:0005829">
    <property type="term" value="C:cytosol"/>
    <property type="evidence" value="ECO:0007669"/>
    <property type="project" value="TreeGrafter"/>
</dbReference>
<keyword evidence="5 10" id="KW-0545">Nucleotide biosynthesis</keyword>
<dbReference type="Gene3D" id="3.40.50.300">
    <property type="entry name" value="P-loop containing nucleotide triphosphate hydrolases"/>
    <property type="match status" value="1"/>
</dbReference>
<evidence type="ECO:0000256" key="6">
    <source>
        <dbReference type="ARBA" id="ARBA00022741"/>
    </source>
</evidence>
<dbReference type="Proteomes" id="UP000509122">
    <property type="component" value="Chromosome"/>
</dbReference>